<dbReference type="InterPro" id="IPR003890">
    <property type="entry name" value="MIF4G-like_typ-3"/>
</dbReference>
<feature type="compositionally biased region" description="Low complexity" evidence="1">
    <location>
        <begin position="251"/>
        <end position="260"/>
    </location>
</feature>
<dbReference type="Gene3D" id="1.25.40.180">
    <property type="match status" value="1"/>
</dbReference>
<dbReference type="RefSeq" id="XP_044544131.1">
    <property type="nucleotide sequence ID" value="XM_044685864.1"/>
</dbReference>
<dbReference type="EMBL" id="PYSW02000041">
    <property type="protein sequence ID" value="KAG2374957.1"/>
    <property type="molecule type" value="Genomic_DNA"/>
</dbReference>
<evidence type="ECO:0000259" key="2">
    <source>
        <dbReference type="Pfam" id="PF02854"/>
    </source>
</evidence>
<proteinExistence type="predicted"/>
<accession>A0AA88GC94</accession>
<feature type="domain" description="MIF4G" evidence="2">
    <location>
        <begin position="34"/>
        <end position="174"/>
    </location>
</feature>
<dbReference type="GeneID" id="68102785"/>
<protein>
    <recommendedName>
        <fullName evidence="2">MIF4G domain-containing protein</fullName>
    </recommendedName>
</protein>
<dbReference type="SUPFAM" id="SSF48371">
    <property type="entry name" value="ARM repeat"/>
    <property type="match status" value="1"/>
</dbReference>
<dbReference type="GO" id="GO:0003723">
    <property type="term" value="F:RNA binding"/>
    <property type="evidence" value="ECO:0007669"/>
    <property type="project" value="InterPro"/>
</dbReference>
<gene>
    <name evidence="3" type="ORF">C9374_010331</name>
</gene>
<comment type="caution">
    <text evidence="3">The sequence shown here is derived from an EMBL/GenBank/DDBJ whole genome shotgun (WGS) entry which is preliminary data.</text>
</comment>
<dbReference type="Pfam" id="PF02854">
    <property type="entry name" value="MIF4G"/>
    <property type="match status" value="1"/>
</dbReference>
<evidence type="ECO:0000313" key="3">
    <source>
        <dbReference type="EMBL" id="KAG2374957.1"/>
    </source>
</evidence>
<evidence type="ECO:0000256" key="1">
    <source>
        <dbReference type="SAM" id="MobiDB-lite"/>
    </source>
</evidence>
<dbReference type="InterPro" id="IPR016024">
    <property type="entry name" value="ARM-type_fold"/>
</dbReference>
<sequence>MQQAWVDILYEQAVERGIYNTIGNLLKEQLDENESQLEDTVIAEIKKKLLTTCQKGFTEEFKVTDSSKTLEEEYQYQRRRCNNVLFIGKLVSCLVVDASIGFKILDMLLSNPTELNVKLVTLFLPVAGTILARMKHKKQLDECFEKIKNIVNKEASLPKNLKFDLLSMIDLREKHEFINIDKGLITLQKELSHLKELEAKDQKINELENLLTEWDKWYEDEYGTEWKQGHQDLKVNQDTSNNKQQNKDRQPQQSNRQQVQHNSPNK</sequence>
<organism evidence="3 4">
    <name type="scientific">Naegleria lovaniensis</name>
    <name type="common">Amoeba</name>
    <dbReference type="NCBI Taxonomy" id="51637"/>
    <lineage>
        <taxon>Eukaryota</taxon>
        <taxon>Discoba</taxon>
        <taxon>Heterolobosea</taxon>
        <taxon>Tetramitia</taxon>
        <taxon>Eutetramitia</taxon>
        <taxon>Vahlkampfiidae</taxon>
        <taxon>Naegleria</taxon>
    </lineage>
</organism>
<reference evidence="3 4" key="1">
    <citation type="journal article" date="2018" name="BMC Genomics">
        <title>The genome of Naegleria lovaniensis, the basis for a comparative approach to unravel pathogenicity factors of the human pathogenic amoeba N. fowleri.</title>
        <authorList>
            <person name="Liechti N."/>
            <person name="Schurch N."/>
            <person name="Bruggmann R."/>
            <person name="Wittwer M."/>
        </authorList>
    </citation>
    <scope>NUCLEOTIDE SEQUENCE [LARGE SCALE GENOMIC DNA]</scope>
    <source>
        <strain evidence="3 4">ATCC 30569</strain>
    </source>
</reference>
<keyword evidence="4" id="KW-1185">Reference proteome</keyword>
<dbReference type="Proteomes" id="UP000816034">
    <property type="component" value="Unassembled WGS sequence"/>
</dbReference>
<feature type="region of interest" description="Disordered" evidence="1">
    <location>
        <begin position="229"/>
        <end position="266"/>
    </location>
</feature>
<evidence type="ECO:0000313" key="4">
    <source>
        <dbReference type="Proteomes" id="UP000816034"/>
    </source>
</evidence>
<name>A0AA88GC94_NAELO</name>
<dbReference type="AlphaFoldDB" id="A0AA88GC94"/>